<dbReference type="EMBL" id="MDEN01000068">
    <property type="protein sequence ID" value="OCX13906.1"/>
    <property type="molecule type" value="Genomic_DNA"/>
</dbReference>
<dbReference type="PROSITE" id="PS51257">
    <property type="entry name" value="PROKAR_LIPOPROTEIN"/>
    <property type="match status" value="1"/>
</dbReference>
<dbReference type="RefSeq" id="WP_065991418.1">
    <property type="nucleotide sequence ID" value="NZ_MDEN01000068.1"/>
</dbReference>
<dbReference type="Pfam" id="PF08238">
    <property type="entry name" value="Sel1"/>
    <property type="match status" value="2"/>
</dbReference>
<proteinExistence type="predicted"/>
<dbReference type="Proteomes" id="UP000095143">
    <property type="component" value="Unassembled WGS sequence"/>
</dbReference>
<protein>
    <recommendedName>
        <fullName evidence="1">DUF6396 domain-containing protein</fullName>
    </recommendedName>
</protein>
<evidence type="ECO:0000313" key="2">
    <source>
        <dbReference type="EMBL" id="OCX13906.1"/>
    </source>
</evidence>
<name>A0A1C2DGY6_9PSED</name>
<sequence>MRRLLLLACLTLTACDNGSGLRPPLPDKDIPMKSLAAIKDNLAFICKHETLPPASADSDLLFQYARWLEKNNQLKQDTTTDLEITRLYRIAAENGHVKATINLQNGSLRGKYKLRGHEHLRFSQYLIDAKVATGYYFVSMFLKNGIADLKQDIEMSLRYLRKAADEGSAQAQYEIGEALAPSDIAPEIAVQMYRCAAAQGHGEAASTLGVDRKYNKQYREALEAFQLGVAAGDETSAGWLDDSFRGPELTDELYYLGLEQDLERADRYKTIWRILARYSYAHPKVPEINDILPLPPAKLPPWDGKLQWLEAREANVPPEKPSPELIQRLTQDLKLDPATGRPMPGAKGFSQADLSADQCVAGTKCPVSGWWQVVVHRELHTPNGQSIVRHFEQGDVFPVERMRYYRDRIWPLPKSEHEGPVRVWWRLA</sequence>
<dbReference type="AlphaFoldDB" id="A0A1C2DGY6"/>
<dbReference type="InterPro" id="IPR045653">
    <property type="entry name" value="DUF6396"/>
</dbReference>
<dbReference type="Pfam" id="PF19933">
    <property type="entry name" value="DUF6396"/>
    <property type="match status" value="1"/>
</dbReference>
<gene>
    <name evidence="2" type="ORF">BBI10_20290</name>
</gene>
<dbReference type="InterPro" id="IPR011990">
    <property type="entry name" value="TPR-like_helical_dom_sf"/>
</dbReference>
<evidence type="ECO:0000313" key="3">
    <source>
        <dbReference type="Proteomes" id="UP000095143"/>
    </source>
</evidence>
<dbReference type="InterPro" id="IPR006597">
    <property type="entry name" value="Sel1-like"/>
</dbReference>
<accession>A0A1C2DGY6</accession>
<organism evidence="2 3">
    <name type="scientific">Pseudomonas graminis</name>
    <dbReference type="NCBI Taxonomy" id="158627"/>
    <lineage>
        <taxon>Bacteria</taxon>
        <taxon>Pseudomonadati</taxon>
        <taxon>Pseudomonadota</taxon>
        <taxon>Gammaproteobacteria</taxon>
        <taxon>Pseudomonadales</taxon>
        <taxon>Pseudomonadaceae</taxon>
        <taxon>Pseudomonas</taxon>
    </lineage>
</organism>
<evidence type="ECO:0000259" key="1">
    <source>
        <dbReference type="Pfam" id="PF19933"/>
    </source>
</evidence>
<reference evidence="2 3" key="1">
    <citation type="submission" date="2016-08" db="EMBL/GenBank/DDBJ databases">
        <title>Whole genome sequence of Pseudomonas graminis strain UASWS1507, a potential biological control agent for agriculture.</title>
        <authorList>
            <person name="Crovadore J."/>
            <person name="Calmin G."/>
            <person name="Chablais R."/>
            <person name="Cochard B."/>
            <person name="Lefort F."/>
        </authorList>
    </citation>
    <scope>NUCLEOTIDE SEQUENCE [LARGE SCALE GENOMIC DNA]</scope>
    <source>
        <strain evidence="2 3">UASWS1507</strain>
    </source>
</reference>
<feature type="domain" description="DUF6396" evidence="1">
    <location>
        <begin position="236"/>
        <end position="343"/>
    </location>
</feature>
<comment type="caution">
    <text evidence="2">The sequence shown here is derived from an EMBL/GenBank/DDBJ whole genome shotgun (WGS) entry which is preliminary data.</text>
</comment>
<dbReference type="Gene3D" id="1.25.40.10">
    <property type="entry name" value="Tetratricopeptide repeat domain"/>
    <property type="match status" value="1"/>
</dbReference>
<dbReference type="SUPFAM" id="SSF81901">
    <property type="entry name" value="HCP-like"/>
    <property type="match status" value="1"/>
</dbReference>